<evidence type="ECO:0000313" key="2">
    <source>
        <dbReference type="Proteomes" id="UP000813018"/>
    </source>
</evidence>
<sequence length="64" mass="7361">MKVQLEIDGKLREFTIEPSEDFELPEETLKEIETELLITEAKALSKQLKLNTPDMGPKSEEDNK</sequence>
<proteinExistence type="predicted"/>
<dbReference type="Proteomes" id="UP000813018">
    <property type="component" value="Unassembled WGS sequence"/>
</dbReference>
<gene>
    <name evidence="1" type="ORF">K0O23_04005</name>
</gene>
<protein>
    <submittedName>
        <fullName evidence="1">Uncharacterized protein</fullName>
    </submittedName>
</protein>
<name>A0ABS7CQX8_9BACT</name>
<dbReference type="RefSeq" id="WP_219876098.1">
    <property type="nucleotide sequence ID" value="NZ_JAHYXK010000002.1"/>
</dbReference>
<reference evidence="1 2" key="1">
    <citation type="journal article" date="2016" name="Int. J. Syst. Evol. Microbiol.">
        <title>Pontibacter aydingkolensis sp. nov., isolated from soil of a salt lake.</title>
        <authorList>
            <person name="Osman G."/>
            <person name="Zhang T."/>
            <person name="Lou K."/>
            <person name="Gao Y."/>
            <person name="Chang W."/>
            <person name="Lin Q."/>
            <person name="Yang H.M."/>
            <person name="Huo X.D."/>
            <person name="Wang N."/>
        </authorList>
    </citation>
    <scope>NUCLEOTIDE SEQUENCE [LARGE SCALE GENOMIC DNA]</scope>
    <source>
        <strain evidence="1 2">KACC 19255</strain>
    </source>
</reference>
<keyword evidence="2" id="KW-1185">Reference proteome</keyword>
<comment type="caution">
    <text evidence="1">The sequence shown here is derived from an EMBL/GenBank/DDBJ whole genome shotgun (WGS) entry which is preliminary data.</text>
</comment>
<evidence type="ECO:0000313" key="1">
    <source>
        <dbReference type="EMBL" id="MBW7466219.1"/>
    </source>
</evidence>
<organism evidence="1 2">
    <name type="scientific">Pontibacter aydingkolensis</name>
    <dbReference type="NCBI Taxonomy" id="1911536"/>
    <lineage>
        <taxon>Bacteria</taxon>
        <taxon>Pseudomonadati</taxon>
        <taxon>Bacteroidota</taxon>
        <taxon>Cytophagia</taxon>
        <taxon>Cytophagales</taxon>
        <taxon>Hymenobacteraceae</taxon>
        <taxon>Pontibacter</taxon>
    </lineage>
</organism>
<dbReference type="EMBL" id="JAHYXK010000002">
    <property type="protein sequence ID" value="MBW7466219.1"/>
    <property type="molecule type" value="Genomic_DNA"/>
</dbReference>
<accession>A0ABS7CQX8</accession>